<evidence type="ECO:0000313" key="2">
    <source>
        <dbReference type="Proteomes" id="UP000230423"/>
    </source>
</evidence>
<dbReference type="AlphaFoldDB" id="A0A2G9U9M3"/>
<feature type="non-terminal residue" evidence="1">
    <location>
        <position position="1"/>
    </location>
</feature>
<organism evidence="1 2">
    <name type="scientific">Teladorsagia circumcincta</name>
    <name type="common">Brown stomach worm</name>
    <name type="synonym">Ostertagia circumcincta</name>
    <dbReference type="NCBI Taxonomy" id="45464"/>
    <lineage>
        <taxon>Eukaryota</taxon>
        <taxon>Metazoa</taxon>
        <taxon>Ecdysozoa</taxon>
        <taxon>Nematoda</taxon>
        <taxon>Chromadorea</taxon>
        <taxon>Rhabditida</taxon>
        <taxon>Rhabditina</taxon>
        <taxon>Rhabditomorpha</taxon>
        <taxon>Strongyloidea</taxon>
        <taxon>Trichostrongylidae</taxon>
        <taxon>Teladorsagia</taxon>
    </lineage>
</organism>
<gene>
    <name evidence="1" type="ORF">TELCIR_11368</name>
</gene>
<dbReference type="Pfam" id="PF03314">
    <property type="entry name" value="DUF273"/>
    <property type="match status" value="1"/>
</dbReference>
<evidence type="ECO:0000313" key="1">
    <source>
        <dbReference type="EMBL" id="PIO66903.1"/>
    </source>
</evidence>
<proteinExistence type="predicted"/>
<dbReference type="InterPro" id="IPR004988">
    <property type="entry name" value="DUF273"/>
</dbReference>
<name>A0A2G9U9M3_TELCI</name>
<dbReference type="PANTHER" id="PTHR31562:SF4">
    <property type="entry name" value="DUF268 DOMAIN-CONTAINING PROTEIN-RELATED"/>
    <property type="match status" value="1"/>
</dbReference>
<dbReference type="OrthoDB" id="407658at2759"/>
<dbReference type="InterPro" id="IPR029044">
    <property type="entry name" value="Nucleotide-diphossugar_trans"/>
</dbReference>
<dbReference type="PANTHER" id="PTHR31562">
    <property type="entry name" value="PROTEIN CBG18972"/>
    <property type="match status" value="1"/>
</dbReference>
<reference evidence="1 2" key="1">
    <citation type="submission" date="2015-09" db="EMBL/GenBank/DDBJ databases">
        <title>Draft genome of the parasitic nematode Teladorsagia circumcincta isolate WARC Sus (inbred).</title>
        <authorList>
            <person name="Mitreva M."/>
        </authorList>
    </citation>
    <scope>NUCLEOTIDE SEQUENCE [LARGE SCALE GENOMIC DNA]</scope>
    <source>
        <strain evidence="1 2">S</strain>
    </source>
</reference>
<dbReference type="Gene3D" id="3.90.550.10">
    <property type="entry name" value="Spore Coat Polysaccharide Biosynthesis Protein SpsA, Chain A"/>
    <property type="match status" value="1"/>
</dbReference>
<dbReference type="EMBL" id="KZ347954">
    <property type="protein sequence ID" value="PIO66903.1"/>
    <property type="molecule type" value="Genomic_DNA"/>
</dbReference>
<protein>
    <submittedName>
        <fullName evidence="1">Uncharacterized protein</fullName>
    </submittedName>
</protein>
<accession>A0A2G9U9M3</accession>
<keyword evidence="2" id="KW-1185">Reference proteome</keyword>
<dbReference type="Proteomes" id="UP000230423">
    <property type="component" value="Unassembled WGS sequence"/>
</dbReference>
<sequence length="187" mass="21891">RIEKYIHKEADIIFYDRYFNFEITAGTYLIRKFDFAIKFLHGWADYEKRLPNSSHGSDNGAIHMYMAEVVAPNATLIPTCWKLWRESNSDETLATYVLCCREALKNSTAKNIVIYGKGEGWARDAWLTNSHWSPQRDFMFHALKEQYRKDFTPEEKGIMKAITDVIIGYDVDLITTCYDTAWLDFET</sequence>